<reference evidence="3" key="1">
    <citation type="submission" date="2020-10" db="EMBL/GenBank/DDBJ databases">
        <authorList>
            <person name="Gilroy R."/>
        </authorList>
    </citation>
    <scope>NUCLEOTIDE SEQUENCE</scope>
    <source>
        <strain evidence="3">CHK199-13235</strain>
    </source>
</reference>
<evidence type="ECO:0000313" key="3">
    <source>
        <dbReference type="EMBL" id="HIS76601.1"/>
    </source>
</evidence>
<dbReference type="Proteomes" id="UP000824002">
    <property type="component" value="Unassembled WGS sequence"/>
</dbReference>
<dbReference type="EMBL" id="DVJP01000049">
    <property type="protein sequence ID" value="HIS76601.1"/>
    <property type="molecule type" value="Genomic_DNA"/>
</dbReference>
<accession>A0A9D1FML6</accession>
<keyword evidence="2" id="KW-0812">Transmembrane</keyword>
<gene>
    <name evidence="3" type="ORF">IAB51_07300</name>
</gene>
<sequence>MRSHEERVAAVKQRVAQIERQKRQRRNRLLALSSAAACLAVIVGVSFAMPGISEKLAAGDYAGYETAASIFSGSAIVCYIIIGLLAFVLGICVTVLCFKLKAFRKKDGETGDGDGGAH</sequence>
<keyword evidence="1" id="KW-0175">Coiled coil</keyword>
<evidence type="ECO:0000256" key="1">
    <source>
        <dbReference type="SAM" id="Coils"/>
    </source>
</evidence>
<feature type="transmembrane region" description="Helical" evidence="2">
    <location>
        <begin position="69"/>
        <end position="98"/>
    </location>
</feature>
<feature type="transmembrane region" description="Helical" evidence="2">
    <location>
        <begin position="29"/>
        <end position="49"/>
    </location>
</feature>
<organism evidence="3 4">
    <name type="scientific">Candidatus Merdivicinus excrementipullorum</name>
    <dbReference type="NCBI Taxonomy" id="2840867"/>
    <lineage>
        <taxon>Bacteria</taxon>
        <taxon>Bacillati</taxon>
        <taxon>Bacillota</taxon>
        <taxon>Clostridia</taxon>
        <taxon>Eubacteriales</taxon>
        <taxon>Oscillospiraceae</taxon>
        <taxon>Oscillospiraceae incertae sedis</taxon>
        <taxon>Candidatus Merdivicinus</taxon>
    </lineage>
</organism>
<proteinExistence type="predicted"/>
<comment type="caution">
    <text evidence="3">The sequence shown here is derived from an EMBL/GenBank/DDBJ whole genome shotgun (WGS) entry which is preliminary data.</text>
</comment>
<keyword evidence="2" id="KW-1133">Transmembrane helix</keyword>
<protein>
    <submittedName>
        <fullName evidence="3">DUF4179 domain-containing protein</fullName>
    </submittedName>
</protein>
<evidence type="ECO:0000313" key="4">
    <source>
        <dbReference type="Proteomes" id="UP000824002"/>
    </source>
</evidence>
<evidence type="ECO:0000256" key="2">
    <source>
        <dbReference type="SAM" id="Phobius"/>
    </source>
</evidence>
<name>A0A9D1FML6_9FIRM</name>
<keyword evidence="2" id="KW-0472">Membrane</keyword>
<dbReference type="AlphaFoldDB" id="A0A9D1FML6"/>
<feature type="coiled-coil region" evidence="1">
    <location>
        <begin position="1"/>
        <end position="28"/>
    </location>
</feature>
<reference evidence="3" key="2">
    <citation type="journal article" date="2021" name="PeerJ">
        <title>Extensive microbial diversity within the chicken gut microbiome revealed by metagenomics and culture.</title>
        <authorList>
            <person name="Gilroy R."/>
            <person name="Ravi A."/>
            <person name="Getino M."/>
            <person name="Pursley I."/>
            <person name="Horton D.L."/>
            <person name="Alikhan N.F."/>
            <person name="Baker D."/>
            <person name="Gharbi K."/>
            <person name="Hall N."/>
            <person name="Watson M."/>
            <person name="Adriaenssens E.M."/>
            <person name="Foster-Nyarko E."/>
            <person name="Jarju S."/>
            <person name="Secka A."/>
            <person name="Antonio M."/>
            <person name="Oren A."/>
            <person name="Chaudhuri R.R."/>
            <person name="La Ragione R."/>
            <person name="Hildebrand F."/>
            <person name="Pallen M.J."/>
        </authorList>
    </citation>
    <scope>NUCLEOTIDE SEQUENCE</scope>
    <source>
        <strain evidence="3">CHK199-13235</strain>
    </source>
</reference>